<evidence type="ECO:0000259" key="1">
    <source>
        <dbReference type="Pfam" id="PF13590"/>
    </source>
</evidence>
<feature type="domain" description="DUF4136" evidence="1">
    <location>
        <begin position="20"/>
        <end position="173"/>
    </location>
</feature>
<sequence>MTRILSLVFCLFLMSCGPKVYVDYDAKVNFQNYRTYQFYPQHNIAADHLNELDQERLIKAVEDLLAQQGYVKSSNPDFKILLETDVFQQRNNSQIGIGFGGGGGHVGGGVSGGIPISTTKTILSLSLNFSQAQTNELFWQAVVEDHYKRQMNPKEKQVFFNRLISKGVKEFPPK</sequence>
<dbReference type="Proteomes" id="UP001597357">
    <property type="component" value="Unassembled WGS sequence"/>
</dbReference>
<dbReference type="EMBL" id="JBHULZ010000008">
    <property type="protein sequence ID" value="MFD2696804.1"/>
    <property type="molecule type" value="Genomic_DNA"/>
</dbReference>
<protein>
    <submittedName>
        <fullName evidence="2">DUF4136 domain-containing protein</fullName>
    </submittedName>
</protein>
<proteinExistence type="predicted"/>
<dbReference type="Gene3D" id="3.30.160.670">
    <property type="match status" value="1"/>
</dbReference>
<name>A0ABW5SB42_9FLAO</name>
<evidence type="ECO:0000313" key="2">
    <source>
        <dbReference type="EMBL" id="MFD2696804.1"/>
    </source>
</evidence>
<dbReference type="InterPro" id="IPR025411">
    <property type="entry name" value="DUF4136"/>
</dbReference>
<evidence type="ECO:0000313" key="3">
    <source>
        <dbReference type="Proteomes" id="UP001597357"/>
    </source>
</evidence>
<organism evidence="2 3">
    <name type="scientific">Mesonia sediminis</name>
    <dbReference type="NCBI Taxonomy" id="1703946"/>
    <lineage>
        <taxon>Bacteria</taxon>
        <taxon>Pseudomonadati</taxon>
        <taxon>Bacteroidota</taxon>
        <taxon>Flavobacteriia</taxon>
        <taxon>Flavobacteriales</taxon>
        <taxon>Flavobacteriaceae</taxon>
        <taxon>Mesonia</taxon>
    </lineage>
</organism>
<dbReference type="PROSITE" id="PS51257">
    <property type="entry name" value="PROKAR_LIPOPROTEIN"/>
    <property type="match status" value="1"/>
</dbReference>
<keyword evidence="3" id="KW-1185">Reference proteome</keyword>
<gene>
    <name evidence="2" type="ORF">ACFSQ0_02265</name>
</gene>
<comment type="caution">
    <text evidence="2">The sequence shown here is derived from an EMBL/GenBank/DDBJ whole genome shotgun (WGS) entry which is preliminary data.</text>
</comment>
<reference evidence="3" key="1">
    <citation type="journal article" date="2019" name="Int. J. Syst. Evol. Microbiol.">
        <title>The Global Catalogue of Microorganisms (GCM) 10K type strain sequencing project: providing services to taxonomists for standard genome sequencing and annotation.</title>
        <authorList>
            <consortium name="The Broad Institute Genomics Platform"/>
            <consortium name="The Broad Institute Genome Sequencing Center for Infectious Disease"/>
            <person name="Wu L."/>
            <person name="Ma J."/>
        </authorList>
    </citation>
    <scope>NUCLEOTIDE SEQUENCE [LARGE SCALE GENOMIC DNA]</scope>
    <source>
        <strain evidence="3">KCTC 42255</strain>
    </source>
</reference>
<dbReference type="RefSeq" id="WP_379043508.1">
    <property type="nucleotide sequence ID" value="NZ_JBHULZ010000008.1"/>
</dbReference>
<accession>A0ABW5SB42</accession>
<dbReference type="Pfam" id="PF13590">
    <property type="entry name" value="DUF4136"/>
    <property type="match status" value="1"/>
</dbReference>